<dbReference type="SMR" id="A0A7M7QAG2"/>
<keyword evidence="2" id="KW-1185">Reference proteome</keyword>
<evidence type="ECO:0000313" key="1">
    <source>
        <dbReference type="EnsemblMetazoa" id="XP_031782437"/>
    </source>
</evidence>
<dbReference type="InParanoid" id="A0A7M7QAG2"/>
<protein>
    <recommendedName>
        <fullName evidence="3">RGS domain-containing protein</fullName>
    </recommendedName>
</protein>
<sequence>MAGSSKTIGCIGKCTSGLSLEELDRLTDDIQRTLAHAQGRKIFRKYLSHGRRKTDLACLDLYEQVAEYIDNERSYRLNTKSPSVEPLLADFNLALSAAEDLDDVSEIDLALLERYTQAADSRSRESMLDVLEETRSRMTNHLRQAHKGFRAYAKQPCPRS</sequence>
<dbReference type="KEGG" id="nvi:100118887"/>
<dbReference type="AlphaFoldDB" id="A0A7M7QAG2"/>
<organism evidence="1 2">
    <name type="scientific">Nasonia vitripennis</name>
    <name type="common">Parasitic wasp</name>
    <dbReference type="NCBI Taxonomy" id="7425"/>
    <lineage>
        <taxon>Eukaryota</taxon>
        <taxon>Metazoa</taxon>
        <taxon>Ecdysozoa</taxon>
        <taxon>Arthropoda</taxon>
        <taxon>Hexapoda</taxon>
        <taxon>Insecta</taxon>
        <taxon>Pterygota</taxon>
        <taxon>Neoptera</taxon>
        <taxon>Endopterygota</taxon>
        <taxon>Hymenoptera</taxon>
        <taxon>Apocrita</taxon>
        <taxon>Proctotrupomorpha</taxon>
        <taxon>Chalcidoidea</taxon>
        <taxon>Pteromalidae</taxon>
        <taxon>Pteromalinae</taxon>
        <taxon>Nasonia</taxon>
    </lineage>
</organism>
<evidence type="ECO:0000313" key="2">
    <source>
        <dbReference type="Proteomes" id="UP000002358"/>
    </source>
</evidence>
<name>A0A7M7QAG2_NASVI</name>
<dbReference type="GeneID" id="100118887"/>
<reference evidence="1" key="1">
    <citation type="submission" date="2021-01" db="UniProtKB">
        <authorList>
            <consortium name="EnsemblMetazoa"/>
        </authorList>
    </citation>
    <scope>IDENTIFICATION</scope>
</reference>
<proteinExistence type="predicted"/>
<dbReference type="RefSeq" id="XP_031782437.1">
    <property type="nucleotide sequence ID" value="XM_031926577.2"/>
</dbReference>
<dbReference type="OrthoDB" id="6596404at2759"/>
<dbReference type="EnsemblMetazoa" id="XM_031926577">
    <property type="protein sequence ID" value="XP_031782437"/>
    <property type="gene ID" value="LOC100118887"/>
</dbReference>
<dbReference type="Proteomes" id="UP000002358">
    <property type="component" value="Chromosome 3"/>
</dbReference>
<evidence type="ECO:0008006" key="3">
    <source>
        <dbReference type="Google" id="ProtNLM"/>
    </source>
</evidence>
<accession>A0A7M7QAG2</accession>